<evidence type="ECO:0000313" key="5">
    <source>
        <dbReference type="Proteomes" id="UP000607397"/>
    </source>
</evidence>
<feature type="region of interest" description="Disordered" evidence="3">
    <location>
        <begin position="209"/>
        <end position="243"/>
    </location>
</feature>
<comment type="similarity">
    <text evidence="2">Belongs to the THF1 family.</text>
</comment>
<feature type="compositionally biased region" description="Basic and acidic residues" evidence="3">
    <location>
        <begin position="210"/>
        <end position="219"/>
    </location>
</feature>
<reference evidence="4" key="1">
    <citation type="submission" date="2019-12" db="EMBL/GenBank/DDBJ databases">
        <title>High-Quality draft genome sequences of three cyanobacteria isolated from the limestone walls of the Old Cathedral of Coimbra.</title>
        <authorList>
            <person name="Tiago I."/>
            <person name="Soares F."/>
            <person name="Portugal A."/>
        </authorList>
    </citation>
    <scope>NUCLEOTIDE SEQUENCE [LARGE SCALE GENOMIC DNA]</scope>
    <source>
        <strain evidence="4">C</strain>
    </source>
</reference>
<dbReference type="InterPro" id="IPR017499">
    <property type="entry name" value="Thf1"/>
</dbReference>
<keyword evidence="5" id="KW-1185">Reference proteome</keyword>
<dbReference type="EMBL" id="WVIC01000005">
    <property type="protein sequence ID" value="NCJ05611.1"/>
    <property type="molecule type" value="Genomic_DNA"/>
</dbReference>
<evidence type="ECO:0000256" key="3">
    <source>
        <dbReference type="SAM" id="MobiDB-lite"/>
    </source>
</evidence>
<dbReference type="AlphaFoldDB" id="A0A8K1ZWW8"/>
<accession>A0A8K1ZWW8</accession>
<dbReference type="Proteomes" id="UP000607397">
    <property type="component" value="Unassembled WGS sequence"/>
</dbReference>
<dbReference type="Pfam" id="PF11264">
    <property type="entry name" value="ThylakoidFormat"/>
    <property type="match status" value="1"/>
</dbReference>
<evidence type="ECO:0000256" key="1">
    <source>
        <dbReference type="ARBA" id="ARBA00023054"/>
    </source>
</evidence>
<dbReference type="PANTHER" id="PTHR34793">
    <property type="entry name" value="PROTEIN THYLAKOID FORMATION 1, CHLOROPLASTIC"/>
    <property type="match status" value="1"/>
</dbReference>
<dbReference type="GO" id="GO:0030096">
    <property type="term" value="C:plasma membrane-derived thylakoid photosystem II"/>
    <property type="evidence" value="ECO:0007669"/>
    <property type="project" value="TreeGrafter"/>
</dbReference>
<proteinExistence type="inferred from homology"/>
<gene>
    <name evidence="2" type="primary">thf1</name>
    <name evidence="4" type="ORF">GS597_03625</name>
</gene>
<name>A0A8K1ZWW8_9CYAN</name>
<dbReference type="GO" id="GO:0010207">
    <property type="term" value="P:photosystem II assembly"/>
    <property type="evidence" value="ECO:0007669"/>
    <property type="project" value="InterPro"/>
</dbReference>
<sequence length="243" mass="27565">MNNVRTVSDTKRAFYTLHTRPINSIYRRVVEELLVEMHLLRVNEEFRYDSVFALGVVTTFDRFMEGYQPAEDQSSIFVALCKSQDTDPKQYRHDAHKLSEFAQSQSVSALADWIQEAVNSGADELAQTFQAIAQNQRFKYSRLFGVGLFTLLEQSDSSVIKDEERLQAILTQICEALNLPQAKLSKDLELYASNLEKIAQAKQAMDDILQAERKRREQQKAAAQDPTLAPGSPIPTPEDESTT</sequence>
<evidence type="ECO:0000313" key="4">
    <source>
        <dbReference type="EMBL" id="NCJ05611.1"/>
    </source>
</evidence>
<dbReference type="NCBIfam" id="TIGR03060">
    <property type="entry name" value="PS_II_psb29"/>
    <property type="match status" value="1"/>
</dbReference>
<dbReference type="RefSeq" id="WP_161824091.1">
    <property type="nucleotide sequence ID" value="NZ_WVIC01000005.1"/>
</dbReference>
<keyword evidence="1 2" id="KW-0175">Coiled coil</keyword>
<organism evidence="4 5">
    <name type="scientific">Petrachloros mirabilis ULC683</name>
    <dbReference type="NCBI Taxonomy" id="2781853"/>
    <lineage>
        <taxon>Bacteria</taxon>
        <taxon>Bacillati</taxon>
        <taxon>Cyanobacteriota</taxon>
        <taxon>Cyanophyceae</taxon>
        <taxon>Synechococcales</taxon>
        <taxon>Petrachlorosaceae</taxon>
        <taxon>Petrachloros</taxon>
        <taxon>Petrachloros mirabilis</taxon>
    </lineage>
</organism>
<comment type="function">
    <text evidence="2">May be involved in photosynthetic membrane biogenesis.</text>
</comment>
<comment type="caution">
    <text evidence="4">The sequence shown here is derived from an EMBL/GenBank/DDBJ whole genome shotgun (WGS) entry which is preliminary data.</text>
</comment>
<dbReference type="PANTHER" id="PTHR34793:SF1">
    <property type="entry name" value="PROTEIN THYLAKOID FORMATION 1, CHLOROPLASTIC"/>
    <property type="match status" value="1"/>
</dbReference>
<dbReference type="HAMAP" id="MF_01843">
    <property type="entry name" value="Thf1"/>
    <property type="match status" value="1"/>
</dbReference>
<evidence type="ECO:0000256" key="2">
    <source>
        <dbReference type="HAMAP-Rule" id="MF_01843"/>
    </source>
</evidence>
<protein>
    <recommendedName>
        <fullName evidence="2">Protein Thf1</fullName>
    </recommendedName>
</protein>